<evidence type="ECO:0000256" key="4">
    <source>
        <dbReference type="ARBA" id="ARBA00022989"/>
    </source>
</evidence>
<dbReference type="InterPro" id="IPR001082">
    <property type="entry name" value="Pilin"/>
</dbReference>
<dbReference type="PANTHER" id="PTHR30093:SF34">
    <property type="entry name" value="PREPILIN PEPTIDASE-DEPENDENT PROTEIN D"/>
    <property type="match status" value="1"/>
</dbReference>
<dbReference type="AlphaFoldDB" id="A0A3B1AWW2"/>
<keyword evidence="4 6" id="KW-1133">Transmembrane helix</keyword>
<evidence type="ECO:0008006" key="8">
    <source>
        <dbReference type="Google" id="ProtNLM"/>
    </source>
</evidence>
<dbReference type="PANTHER" id="PTHR30093">
    <property type="entry name" value="GENERAL SECRETION PATHWAY PROTEIN G"/>
    <property type="match status" value="1"/>
</dbReference>
<dbReference type="GO" id="GO:0016020">
    <property type="term" value="C:membrane"/>
    <property type="evidence" value="ECO:0007669"/>
    <property type="project" value="UniProtKB-SubCell"/>
</dbReference>
<dbReference type="Pfam" id="PF00114">
    <property type="entry name" value="Pilin"/>
    <property type="match status" value="1"/>
</dbReference>
<keyword evidence="2" id="KW-0488">Methylation</keyword>
<keyword evidence="3 6" id="KW-0812">Transmembrane</keyword>
<comment type="subcellular location">
    <subcellularLocation>
        <location evidence="1">Membrane</location>
        <topology evidence="1">Single-pass membrane protein</topology>
    </subcellularLocation>
</comment>
<reference evidence="7" key="1">
    <citation type="submission" date="2018-06" db="EMBL/GenBank/DDBJ databases">
        <authorList>
            <person name="Zhirakovskaya E."/>
        </authorList>
    </citation>
    <scope>NUCLEOTIDE SEQUENCE</scope>
</reference>
<feature type="transmembrane region" description="Helical" evidence="6">
    <location>
        <begin position="12"/>
        <end position="32"/>
    </location>
</feature>
<evidence type="ECO:0000256" key="5">
    <source>
        <dbReference type="ARBA" id="ARBA00023136"/>
    </source>
</evidence>
<dbReference type="SUPFAM" id="SSF54523">
    <property type="entry name" value="Pili subunits"/>
    <property type="match status" value="1"/>
</dbReference>
<proteinExistence type="predicted"/>
<dbReference type="InterPro" id="IPR012902">
    <property type="entry name" value="N_methyl_site"/>
</dbReference>
<dbReference type="Gene3D" id="3.30.700.10">
    <property type="entry name" value="Glycoprotein, Type 4 Pilin"/>
    <property type="match status" value="1"/>
</dbReference>
<dbReference type="InterPro" id="IPR002416">
    <property type="entry name" value="T2SS_protein-GspH"/>
</dbReference>
<accession>A0A3B1AWW2</accession>
<evidence type="ECO:0000256" key="2">
    <source>
        <dbReference type="ARBA" id="ARBA00022481"/>
    </source>
</evidence>
<dbReference type="GO" id="GO:0043107">
    <property type="term" value="P:type IV pilus-dependent motility"/>
    <property type="evidence" value="ECO:0007669"/>
    <property type="project" value="TreeGrafter"/>
</dbReference>
<keyword evidence="5 6" id="KW-0472">Membrane</keyword>
<evidence type="ECO:0000256" key="6">
    <source>
        <dbReference type="SAM" id="Phobius"/>
    </source>
</evidence>
<sequence>MIIQKQQGFTLIELMIVVAIIGILAAVALPAYQDYTVRGKVTEGMALSNEAKAIVLENAANASDSLATGYTWVGDTDYVDDISITAATGGITVTYMAEAGGGTIIFVPTDAAGNALAVNTLPSGAILWDCTGGTLLDKYRPAKCR</sequence>
<organism evidence="7">
    <name type="scientific">hydrothermal vent metagenome</name>
    <dbReference type="NCBI Taxonomy" id="652676"/>
    <lineage>
        <taxon>unclassified sequences</taxon>
        <taxon>metagenomes</taxon>
        <taxon>ecological metagenomes</taxon>
    </lineage>
</organism>
<gene>
    <name evidence="7" type="ORF">MNBD_GAMMA26-759</name>
</gene>
<evidence type="ECO:0000313" key="7">
    <source>
        <dbReference type="EMBL" id="VAX10526.1"/>
    </source>
</evidence>
<protein>
    <recommendedName>
        <fullName evidence="8">Type IV pilin PilA</fullName>
    </recommendedName>
</protein>
<dbReference type="GO" id="GO:0007155">
    <property type="term" value="P:cell adhesion"/>
    <property type="evidence" value="ECO:0007669"/>
    <property type="project" value="InterPro"/>
</dbReference>
<dbReference type="InterPro" id="IPR045584">
    <property type="entry name" value="Pilin-like"/>
</dbReference>
<dbReference type="NCBIfam" id="TIGR02532">
    <property type="entry name" value="IV_pilin_GFxxxE"/>
    <property type="match status" value="1"/>
</dbReference>
<evidence type="ECO:0000256" key="3">
    <source>
        <dbReference type="ARBA" id="ARBA00022692"/>
    </source>
</evidence>
<dbReference type="EMBL" id="UOFX01000073">
    <property type="protein sequence ID" value="VAX10526.1"/>
    <property type="molecule type" value="Genomic_DNA"/>
</dbReference>
<dbReference type="PROSITE" id="PS00409">
    <property type="entry name" value="PROKAR_NTER_METHYL"/>
    <property type="match status" value="1"/>
</dbReference>
<dbReference type="Pfam" id="PF07963">
    <property type="entry name" value="N_methyl"/>
    <property type="match status" value="1"/>
</dbReference>
<name>A0A3B1AWW2_9ZZZZ</name>
<dbReference type="GO" id="GO:0015627">
    <property type="term" value="C:type II protein secretion system complex"/>
    <property type="evidence" value="ECO:0007669"/>
    <property type="project" value="InterPro"/>
</dbReference>
<evidence type="ECO:0000256" key="1">
    <source>
        <dbReference type="ARBA" id="ARBA00004167"/>
    </source>
</evidence>
<dbReference type="PRINTS" id="PR00885">
    <property type="entry name" value="BCTERIALGSPH"/>
</dbReference>
<dbReference type="GO" id="GO:0044096">
    <property type="term" value="C:type IV pilus"/>
    <property type="evidence" value="ECO:0007669"/>
    <property type="project" value="TreeGrafter"/>
</dbReference>
<dbReference type="GO" id="GO:0015628">
    <property type="term" value="P:protein secretion by the type II secretion system"/>
    <property type="evidence" value="ECO:0007669"/>
    <property type="project" value="InterPro"/>
</dbReference>